<gene>
    <name evidence="1" type="primary">flhA_2</name>
    <name evidence="1" type="ORF">ArsFIN_14970</name>
</gene>
<dbReference type="InterPro" id="IPR042194">
    <property type="entry name" value="FHIPEP_1"/>
</dbReference>
<dbReference type="Pfam" id="PF00771">
    <property type="entry name" value="FHIPEP"/>
    <property type="match status" value="1"/>
</dbReference>
<dbReference type="PANTHER" id="PTHR30161:SF1">
    <property type="entry name" value="FLAGELLAR BIOSYNTHESIS PROTEIN FLHA-RELATED"/>
    <property type="match status" value="1"/>
</dbReference>
<keyword evidence="1" id="KW-0282">Flagellum</keyword>
<evidence type="ECO:0000313" key="2">
    <source>
        <dbReference type="Proteomes" id="UP000295134"/>
    </source>
</evidence>
<proteinExistence type="predicted"/>
<dbReference type="GO" id="GO:0005886">
    <property type="term" value="C:plasma membrane"/>
    <property type="evidence" value="ECO:0007669"/>
    <property type="project" value="TreeGrafter"/>
</dbReference>
<dbReference type="InterPro" id="IPR001712">
    <property type="entry name" value="T3SS_FHIPEP"/>
</dbReference>
<protein>
    <submittedName>
        <fullName evidence="1">Flagellar biosynthesis protein FlhA</fullName>
    </submittedName>
</protein>
<dbReference type="PANTHER" id="PTHR30161">
    <property type="entry name" value="FLAGELLAR EXPORT PROTEIN, MEMBRANE FLHA SUBUNIT-RELATED"/>
    <property type="match status" value="1"/>
</dbReference>
<dbReference type="GO" id="GO:0044780">
    <property type="term" value="P:bacterial-type flagellum assembly"/>
    <property type="evidence" value="ECO:0007669"/>
    <property type="project" value="TreeGrafter"/>
</dbReference>
<organism evidence="1 2">
    <name type="scientific">Arsenophonus nasoniae</name>
    <name type="common">son-killer infecting Nasonia vitripennis</name>
    <dbReference type="NCBI Taxonomy" id="638"/>
    <lineage>
        <taxon>Bacteria</taxon>
        <taxon>Pseudomonadati</taxon>
        <taxon>Pseudomonadota</taxon>
        <taxon>Gammaproteobacteria</taxon>
        <taxon>Enterobacterales</taxon>
        <taxon>Morganellaceae</taxon>
        <taxon>Arsenophonus</taxon>
    </lineage>
</organism>
<dbReference type="EMBL" id="CP038613">
    <property type="protein sequence ID" value="QBY42933.1"/>
    <property type="molecule type" value="Genomic_DNA"/>
</dbReference>
<dbReference type="Proteomes" id="UP000295134">
    <property type="component" value="Chromosome"/>
</dbReference>
<accession>A0A4V1BWP7</accession>
<keyword evidence="1" id="KW-0966">Cell projection</keyword>
<sequence>MEIGYRLIPMVDQGQNGELLNRIGGIRKKFAKEMGYLPPVLHIRDNMALKPEAYRILMKGVEKLVEERLSRALVSDQSRWCDRRINR</sequence>
<dbReference type="KEGG" id="ans:ArsFIN_14970"/>
<name>A0A4V1BWP7_9GAMM</name>
<evidence type="ECO:0000313" key="1">
    <source>
        <dbReference type="EMBL" id="QBY42933.1"/>
    </source>
</evidence>
<keyword evidence="1" id="KW-0969">Cilium</keyword>
<dbReference type="GO" id="GO:0009306">
    <property type="term" value="P:protein secretion"/>
    <property type="evidence" value="ECO:0007669"/>
    <property type="project" value="InterPro"/>
</dbReference>
<dbReference type="Gene3D" id="3.40.30.60">
    <property type="entry name" value="FHIPEP family, domain 1"/>
    <property type="match status" value="1"/>
</dbReference>
<dbReference type="AlphaFoldDB" id="A0A4V1BWP7"/>
<reference evidence="1 2" key="1">
    <citation type="submission" date="2019-03" db="EMBL/GenBank/DDBJ databases">
        <title>Long-read sequencing reveals hyperdense prophage content in a complex bacterial symbiont genome.</title>
        <authorList>
            <person name="Frost C.L."/>
            <person name="Siozios S."/>
            <person name="Nadal-Jimenez P."/>
            <person name="Brockhurst M.A."/>
            <person name="King K.C."/>
            <person name="Darby A.C."/>
            <person name="Hurst G.D.D."/>
        </authorList>
    </citation>
    <scope>NUCLEOTIDE SEQUENCE [LARGE SCALE GENOMIC DNA]</scope>
    <source>
        <strain evidence="1 2">FIN</strain>
    </source>
</reference>